<accession>A0A507B9V0</accession>
<sequence>MDPVSLVAGGIAFAQAAGAIGKGIAILRSMANAPLEFCDLLNEFETLRMAIEVNKQVIEDIYSDATLQRYRPGLDRICLSLSQNVNQFEASAAKLLRSKDGLKKLGQKKISKQAWHRERPELYALRDQCRKNQQELTAFMAAVSPAQKQVTPISIDQTCREGQLI</sequence>
<evidence type="ECO:0000313" key="2">
    <source>
        <dbReference type="Proteomes" id="UP000319257"/>
    </source>
</evidence>
<gene>
    <name evidence="1" type="ORF">E0L32_006029</name>
</gene>
<dbReference type="EMBL" id="SKBQ01000033">
    <property type="protein sequence ID" value="TPX13558.1"/>
    <property type="molecule type" value="Genomic_DNA"/>
</dbReference>
<evidence type="ECO:0008006" key="3">
    <source>
        <dbReference type="Google" id="ProtNLM"/>
    </source>
</evidence>
<dbReference type="GeneID" id="41973476"/>
<proteinExistence type="predicted"/>
<reference evidence="1 2" key="1">
    <citation type="submission" date="2019-06" db="EMBL/GenBank/DDBJ databases">
        <title>Draft genome sequence of the filamentous fungus Phialemoniopsis curvata isolated from diesel fuel.</title>
        <authorList>
            <person name="Varaljay V.A."/>
            <person name="Lyon W.J."/>
            <person name="Crouch A.L."/>
            <person name="Drake C.E."/>
            <person name="Hollomon J.M."/>
            <person name="Nadeau L.J."/>
            <person name="Nunn H.S."/>
            <person name="Stevenson B.S."/>
            <person name="Bojanowski C.L."/>
            <person name="Crookes-Goodson W.J."/>
        </authorList>
    </citation>
    <scope>NUCLEOTIDE SEQUENCE [LARGE SCALE GENOMIC DNA]</scope>
    <source>
        <strain evidence="1 2">D216</strain>
    </source>
</reference>
<dbReference type="Proteomes" id="UP000319257">
    <property type="component" value="Unassembled WGS sequence"/>
</dbReference>
<dbReference type="STRING" id="1093900.A0A507B9V0"/>
<dbReference type="OrthoDB" id="195446at2759"/>
<keyword evidence="2" id="KW-1185">Reference proteome</keyword>
<dbReference type="InParanoid" id="A0A507B9V0"/>
<organism evidence="1 2">
    <name type="scientific">Thyridium curvatum</name>
    <dbReference type="NCBI Taxonomy" id="1093900"/>
    <lineage>
        <taxon>Eukaryota</taxon>
        <taxon>Fungi</taxon>
        <taxon>Dikarya</taxon>
        <taxon>Ascomycota</taxon>
        <taxon>Pezizomycotina</taxon>
        <taxon>Sordariomycetes</taxon>
        <taxon>Sordariomycetidae</taxon>
        <taxon>Thyridiales</taxon>
        <taxon>Thyridiaceae</taxon>
        <taxon>Thyridium</taxon>
    </lineage>
</organism>
<protein>
    <recommendedName>
        <fullName evidence="3">Fungal N-terminal domain-containing protein</fullName>
    </recommendedName>
</protein>
<evidence type="ECO:0000313" key="1">
    <source>
        <dbReference type="EMBL" id="TPX13558.1"/>
    </source>
</evidence>
<comment type="caution">
    <text evidence="1">The sequence shown here is derived from an EMBL/GenBank/DDBJ whole genome shotgun (WGS) entry which is preliminary data.</text>
</comment>
<dbReference type="AlphaFoldDB" id="A0A507B9V0"/>
<name>A0A507B9V0_9PEZI</name>
<dbReference type="RefSeq" id="XP_030995269.1">
    <property type="nucleotide sequence ID" value="XM_031140617.1"/>
</dbReference>